<evidence type="ECO:0000313" key="2">
    <source>
        <dbReference type="EMBL" id="ACI18242.1"/>
    </source>
</evidence>
<dbReference type="STRING" id="309798.COPRO5265_1265"/>
<proteinExistence type="predicted"/>
<evidence type="ECO:0000259" key="1">
    <source>
        <dbReference type="Pfam" id="PF13482"/>
    </source>
</evidence>
<dbReference type="eggNOG" id="COG3359">
    <property type="taxonomic scope" value="Bacteria"/>
</dbReference>
<dbReference type="PANTHER" id="PTHR38462:SF1">
    <property type="entry name" value="YPRB RIBONUCLEASE H-LIKE DOMAIN-CONTAINING PROTEIN"/>
    <property type="match status" value="1"/>
</dbReference>
<sequence>MYHIHMTVLSELKFDGFAERCYEVNSDIWTSKVFLDIETLSLVGTPLTVIGLLQGGEKPTATQLFLLKEEGERELLLRFLELTKDAEVVTYNGANFDIPFINQRLLHHGLGQFVPRAHVDLYLTAKRKFQGKLPSLKQSYLEKHLLGIERSDDVPSRFVPQYYQEFLLGGDWECLEKVLRHNYYDITGLANLYLYVEQSLF</sequence>
<dbReference type="GO" id="GO:0003676">
    <property type="term" value="F:nucleic acid binding"/>
    <property type="evidence" value="ECO:0007669"/>
    <property type="project" value="InterPro"/>
</dbReference>
<dbReference type="InterPro" id="IPR038720">
    <property type="entry name" value="YprB_RNase_H-like_dom"/>
</dbReference>
<name>B5Y9X0_COPPD</name>
<dbReference type="InterPro" id="IPR012337">
    <property type="entry name" value="RNaseH-like_sf"/>
</dbReference>
<dbReference type="KEGG" id="cpo:COPRO5265_1265"/>
<dbReference type="EMBL" id="CP001145">
    <property type="protein sequence ID" value="ACI18242.1"/>
    <property type="molecule type" value="Genomic_DNA"/>
</dbReference>
<reference evidence="2 3" key="2">
    <citation type="journal article" date="2014" name="Genome Announc.">
        <title>Complete Genome Sequence of Coprothermobacter proteolyticus DSM 5265.</title>
        <authorList>
            <person name="Alexiev A."/>
            <person name="Coil D.A."/>
            <person name="Badger J.H."/>
            <person name="Enticknap J."/>
            <person name="Ward N."/>
            <person name="Robb F.T."/>
            <person name="Eisen J.A."/>
        </authorList>
    </citation>
    <scope>NUCLEOTIDE SEQUENCE [LARGE SCALE GENOMIC DNA]</scope>
    <source>
        <strain evidence="3">ATCC 35245 / DSM 5265 / OCM 4 / BT</strain>
    </source>
</reference>
<dbReference type="Gene3D" id="3.30.420.10">
    <property type="entry name" value="Ribonuclease H-like superfamily/Ribonuclease H"/>
    <property type="match status" value="1"/>
</dbReference>
<dbReference type="PANTHER" id="PTHR38462">
    <property type="entry name" value="EXONUCLEASE-LIKE PROTEIN"/>
    <property type="match status" value="1"/>
</dbReference>
<dbReference type="AlphaFoldDB" id="B5Y9X0"/>
<feature type="domain" description="YprB ribonuclease H-like" evidence="1">
    <location>
        <begin position="33"/>
        <end position="194"/>
    </location>
</feature>
<accession>B5Y9X0</accession>
<reference evidence="3" key="1">
    <citation type="submission" date="2008-08" db="EMBL/GenBank/DDBJ databases">
        <title>The complete genome sequence of Coprothermobacter proteolyticus strain ATCC 5245 / DSM 5265 / BT.</title>
        <authorList>
            <person name="Dodson R.J."/>
            <person name="Durkin A.S."/>
            <person name="Wu M."/>
            <person name="Eisen J."/>
            <person name="Sutton G."/>
        </authorList>
    </citation>
    <scope>NUCLEOTIDE SEQUENCE [LARGE SCALE GENOMIC DNA]</scope>
    <source>
        <strain evidence="3">ATCC 35245 / DSM 5265 / OCM 4 / BT</strain>
    </source>
</reference>
<dbReference type="SUPFAM" id="SSF53098">
    <property type="entry name" value="Ribonuclease H-like"/>
    <property type="match status" value="1"/>
</dbReference>
<evidence type="ECO:0000313" key="3">
    <source>
        <dbReference type="Proteomes" id="UP000001732"/>
    </source>
</evidence>
<dbReference type="Pfam" id="PF13482">
    <property type="entry name" value="RNase_H_2"/>
    <property type="match status" value="1"/>
</dbReference>
<dbReference type="Proteomes" id="UP000001732">
    <property type="component" value="Chromosome"/>
</dbReference>
<gene>
    <name evidence="2" type="ordered locus">COPRO5265_1265</name>
</gene>
<protein>
    <submittedName>
        <fullName evidence="2">Conserved protein</fullName>
    </submittedName>
</protein>
<dbReference type="InterPro" id="IPR036397">
    <property type="entry name" value="RNaseH_sf"/>
</dbReference>
<keyword evidence="3" id="KW-1185">Reference proteome</keyword>
<organism evidence="2 3">
    <name type="scientific">Coprothermobacter proteolyticus (strain ATCC 35245 / DSM 5265 / OCM 4 / BT)</name>
    <dbReference type="NCBI Taxonomy" id="309798"/>
    <lineage>
        <taxon>Bacteria</taxon>
        <taxon>Pseudomonadati</taxon>
        <taxon>Coprothermobacterota</taxon>
        <taxon>Coprothermobacteria</taxon>
        <taxon>Coprothermobacterales</taxon>
        <taxon>Coprothermobacteraceae</taxon>
        <taxon>Coprothermobacter</taxon>
    </lineage>
</organism>